<dbReference type="GO" id="GO:0031428">
    <property type="term" value="C:box C/D methylation guide snoRNP complex"/>
    <property type="evidence" value="ECO:0007669"/>
    <property type="project" value="TreeGrafter"/>
</dbReference>
<name>A0AAI8YLG7_9PEZI</name>
<comment type="caution">
    <text evidence="3">The sequence shown here is derived from an EMBL/GenBank/DDBJ whole genome shotgun (WGS) entry which is preliminary data.</text>
</comment>
<dbReference type="GO" id="GO:0003723">
    <property type="term" value="F:RNA binding"/>
    <property type="evidence" value="ECO:0007669"/>
    <property type="project" value="TreeGrafter"/>
</dbReference>
<dbReference type="PANTHER" id="PTHR10335:SF23">
    <property type="entry name" value="OB FOLD-CONTAINING PROTEIN, NUCLEIC ACID BINDING"/>
    <property type="match status" value="1"/>
</dbReference>
<feature type="compositionally biased region" description="Gly residues" evidence="1">
    <location>
        <begin position="488"/>
        <end position="500"/>
    </location>
</feature>
<dbReference type="GO" id="GO:1990259">
    <property type="term" value="F:histone H2AQ104 methyltransferase activity"/>
    <property type="evidence" value="ECO:0007669"/>
    <property type="project" value="TreeGrafter"/>
</dbReference>
<feature type="region of interest" description="Disordered" evidence="1">
    <location>
        <begin position="413"/>
        <end position="580"/>
    </location>
</feature>
<keyword evidence="4" id="KW-1185">Reference proteome</keyword>
<dbReference type="PANTHER" id="PTHR10335">
    <property type="entry name" value="RRNA 2-O-METHYLTRANSFERASE FIBRILLARIN"/>
    <property type="match status" value="1"/>
</dbReference>
<evidence type="ECO:0000256" key="1">
    <source>
        <dbReference type="SAM" id="MobiDB-lite"/>
    </source>
</evidence>
<gene>
    <name evidence="3" type="ORF">KHLLAP_LOCUS9711</name>
</gene>
<dbReference type="Proteomes" id="UP001295740">
    <property type="component" value="Unassembled WGS sequence"/>
</dbReference>
<sequence>MASKYANGASNGSANSRHTVTALSRWSILNKQLPAVDKINAIHVYDFDNTLFQTPLPNPKLWNSPTLGQLGSPEIFVNGGWWHDSRILAATGDGVEREEKRGWAGWWNEKIVELVKLSMKEQGALCVLLTGRSERGFSELIKRIVTSKKLDFDMAGLKPEVGPNNERFRSTMHFKQGFLEAMMETYKGAQEIRIYEDRQRHVSGFKAFLADYNERLQRHPGTSTRGPIVGEVIQVPEIATSLDPVVEVAEVQHLVNSHNAIVDQERGRGERLAIRKTVFFTSYMMQPEDTKRLIKLAAPSMPNGDLKYHANTIIITPRACPKHILDKIGGMNAKMKWEATGIGSWDNSIWAVSVRPVPDNAKYHTDQANPMVVIATRRSARPSDANKIRDWQPLPPDSEMVFETVVGEKVMLRIEPEQSVENGNSGLSSNRGKRKYPGGDEDGRPRNSSGNYGNNSRGYHSGYQGRGGNQRAGFRGAGAANRGYRASGRGGKGSGRGGRGNYKSLDDVGPRENQGAFGSHASVSYDDSFPSLGSQGGNGYQSQAPQYGQPFQQQGGGHWQGPGGGSGGFGSGGHDAQNFY</sequence>
<reference evidence="3" key="1">
    <citation type="submission" date="2023-10" db="EMBL/GenBank/DDBJ databases">
        <authorList>
            <person name="Hackl T."/>
        </authorList>
    </citation>
    <scope>NUCLEOTIDE SEQUENCE</scope>
</reference>
<feature type="compositionally biased region" description="Low complexity" evidence="1">
    <location>
        <begin position="541"/>
        <end position="553"/>
    </location>
</feature>
<dbReference type="GO" id="GO:0008649">
    <property type="term" value="F:rRNA methyltransferase activity"/>
    <property type="evidence" value="ECO:0007669"/>
    <property type="project" value="TreeGrafter"/>
</dbReference>
<protein>
    <submittedName>
        <fullName evidence="3">Uu.00g142690.m01.CDS01</fullName>
    </submittedName>
</protein>
<dbReference type="AlphaFoldDB" id="A0AAI8YLG7"/>
<dbReference type="InterPro" id="IPR018812">
    <property type="entry name" value="SAK_HAD"/>
</dbReference>
<evidence type="ECO:0000313" key="3">
    <source>
        <dbReference type="EMBL" id="CAJ2509243.1"/>
    </source>
</evidence>
<evidence type="ECO:0000313" key="4">
    <source>
        <dbReference type="Proteomes" id="UP001295740"/>
    </source>
</evidence>
<evidence type="ECO:0000259" key="2">
    <source>
        <dbReference type="Pfam" id="PF10307"/>
    </source>
</evidence>
<feature type="compositionally biased region" description="Low complexity" evidence="1">
    <location>
        <begin position="446"/>
        <end position="463"/>
    </location>
</feature>
<organism evidence="3 4">
    <name type="scientific">Anthostomella pinea</name>
    <dbReference type="NCBI Taxonomy" id="933095"/>
    <lineage>
        <taxon>Eukaryota</taxon>
        <taxon>Fungi</taxon>
        <taxon>Dikarya</taxon>
        <taxon>Ascomycota</taxon>
        <taxon>Pezizomycotina</taxon>
        <taxon>Sordariomycetes</taxon>
        <taxon>Xylariomycetidae</taxon>
        <taxon>Xylariales</taxon>
        <taxon>Xylariaceae</taxon>
        <taxon>Anthostomella</taxon>
    </lineage>
</organism>
<feature type="compositionally biased region" description="Gly residues" evidence="1">
    <location>
        <begin position="554"/>
        <end position="573"/>
    </location>
</feature>
<dbReference type="Pfam" id="PF10307">
    <property type="entry name" value="HAD_SAK_1"/>
    <property type="match status" value="1"/>
</dbReference>
<dbReference type="EMBL" id="CAUWAG010000012">
    <property type="protein sequence ID" value="CAJ2509243.1"/>
    <property type="molecule type" value="Genomic_DNA"/>
</dbReference>
<feature type="compositionally biased region" description="Low complexity" evidence="1">
    <location>
        <begin position="471"/>
        <end position="487"/>
    </location>
</feature>
<feature type="domain" description="Swiss Army Knife RNA repair protein HAD" evidence="2">
    <location>
        <begin position="54"/>
        <end position="260"/>
    </location>
</feature>
<dbReference type="GO" id="GO:0000494">
    <property type="term" value="P:box C/D sno(s)RNA 3'-end processing"/>
    <property type="evidence" value="ECO:0007669"/>
    <property type="project" value="TreeGrafter"/>
</dbReference>
<feature type="compositionally biased region" description="Polar residues" evidence="1">
    <location>
        <begin position="419"/>
        <end position="430"/>
    </location>
</feature>
<proteinExistence type="predicted"/>
<accession>A0AAI8YLG7</accession>
<dbReference type="GO" id="GO:0032040">
    <property type="term" value="C:small-subunit processome"/>
    <property type="evidence" value="ECO:0007669"/>
    <property type="project" value="TreeGrafter"/>
</dbReference>